<accession>A0ABW2QUR1</accession>
<dbReference type="SUPFAM" id="SSF53850">
    <property type="entry name" value="Periplasmic binding protein-like II"/>
    <property type="match status" value="1"/>
</dbReference>
<dbReference type="Gene3D" id="3.40.190.10">
    <property type="entry name" value="Periplasmic binding protein-like II"/>
    <property type="match status" value="2"/>
</dbReference>
<proteinExistence type="predicted"/>
<comment type="caution">
    <text evidence="2">The sequence shown here is derived from an EMBL/GenBank/DDBJ whole genome shotgun (WGS) entry which is preliminary data.</text>
</comment>
<sequence length="254" mass="28738">MPFSTPILSLSLIVFLSTQAAATELKFCTESEDSYPWILKNRKGLSIILLEMVEKKINQKILIDAIPWKRCLQELKTGHYDGAVNASFKTDRAEFAAYPMAADKVDTSKRMLIDSYSLYRLKGSKVEWDGKVFKPQDAIVGAQTGFSVVDQLKSLNLKVDDSNGSTEINLKKLFLGRVSAVALPTLQGDNVLDKDAELHSKIEKIELPLIEKPYYLIFSKPFFAQETALVKKIWDSIESARESVEYKKQMDQFK</sequence>
<dbReference type="EMBL" id="JBHTBQ010000008">
    <property type="protein sequence ID" value="MFC7419275.1"/>
    <property type="molecule type" value="Genomic_DNA"/>
</dbReference>
<dbReference type="RefSeq" id="WP_380186651.1">
    <property type="nucleotide sequence ID" value="NZ_JBHTBQ010000008.1"/>
</dbReference>
<evidence type="ECO:0000313" key="2">
    <source>
        <dbReference type="EMBL" id="MFC7419275.1"/>
    </source>
</evidence>
<protein>
    <submittedName>
        <fullName evidence="2">Substrate-binding periplasmic protein</fullName>
    </submittedName>
</protein>
<keyword evidence="3" id="KW-1185">Reference proteome</keyword>
<dbReference type="Proteomes" id="UP001596473">
    <property type="component" value="Unassembled WGS sequence"/>
</dbReference>
<evidence type="ECO:0000313" key="3">
    <source>
        <dbReference type="Proteomes" id="UP001596473"/>
    </source>
</evidence>
<feature type="signal peptide" evidence="1">
    <location>
        <begin position="1"/>
        <end position="22"/>
    </location>
</feature>
<keyword evidence="1" id="KW-0732">Signal</keyword>
<name>A0ABW2QUR1_9NEIS</name>
<gene>
    <name evidence="2" type="ORF">ACFQNF_05230</name>
</gene>
<reference evidence="3" key="1">
    <citation type="journal article" date="2019" name="Int. J. Syst. Evol. Microbiol.">
        <title>The Global Catalogue of Microorganisms (GCM) 10K type strain sequencing project: providing services to taxonomists for standard genome sequencing and annotation.</title>
        <authorList>
            <consortium name="The Broad Institute Genomics Platform"/>
            <consortium name="The Broad Institute Genome Sequencing Center for Infectious Disease"/>
            <person name="Wu L."/>
            <person name="Ma J."/>
        </authorList>
    </citation>
    <scope>NUCLEOTIDE SEQUENCE [LARGE SCALE GENOMIC DNA]</scope>
    <source>
        <strain evidence="3">CCUG 62945</strain>
    </source>
</reference>
<organism evidence="2 3">
    <name type="scientific">Iodobacter arcticus</name>
    <dbReference type="NCBI Taxonomy" id="590593"/>
    <lineage>
        <taxon>Bacteria</taxon>
        <taxon>Pseudomonadati</taxon>
        <taxon>Pseudomonadota</taxon>
        <taxon>Betaproteobacteria</taxon>
        <taxon>Neisseriales</taxon>
        <taxon>Chitinibacteraceae</taxon>
        <taxon>Iodobacter</taxon>
    </lineage>
</organism>
<feature type="chain" id="PRO_5046479090" evidence="1">
    <location>
        <begin position="23"/>
        <end position="254"/>
    </location>
</feature>
<evidence type="ECO:0000256" key="1">
    <source>
        <dbReference type="SAM" id="SignalP"/>
    </source>
</evidence>